<evidence type="ECO:0008006" key="2">
    <source>
        <dbReference type="Google" id="ProtNLM"/>
    </source>
</evidence>
<sequence>MREVFPGVFHWTAIHPNLHAPVSSYYVEPAGVLIDPMVPDGGWEAFAERTRPQQVLLTSGNHTRDAARFAEEYGCPIVTSREGAERIGDGLATELYSESHDVAPGVRAIHIGILSPDEYALHVDVGEGAIAVADGVTRYGDVLGFFPDHLLGDDPQRIKAGLKQQLATLLDRRFEHLLFAHGDPIVGGGRTALADFVNSPVGQEDFGASI</sequence>
<accession>A0A6J4R8B8</accession>
<name>A0A6J4R8B8_9ACTN</name>
<dbReference type="SUPFAM" id="SSF56281">
    <property type="entry name" value="Metallo-hydrolase/oxidoreductase"/>
    <property type="match status" value="1"/>
</dbReference>
<dbReference type="InterPro" id="IPR036866">
    <property type="entry name" value="RibonucZ/Hydroxyglut_hydro"/>
</dbReference>
<reference evidence="1" key="1">
    <citation type="submission" date="2020-02" db="EMBL/GenBank/DDBJ databases">
        <authorList>
            <person name="Meier V. D."/>
        </authorList>
    </citation>
    <scope>NUCLEOTIDE SEQUENCE</scope>
    <source>
        <strain evidence="1">AVDCRST_MAG38</strain>
    </source>
</reference>
<gene>
    <name evidence="1" type="ORF">AVDCRST_MAG38-960</name>
</gene>
<organism evidence="1">
    <name type="scientific">uncultured Solirubrobacteraceae bacterium</name>
    <dbReference type="NCBI Taxonomy" id="1162706"/>
    <lineage>
        <taxon>Bacteria</taxon>
        <taxon>Bacillati</taxon>
        <taxon>Actinomycetota</taxon>
        <taxon>Thermoleophilia</taxon>
        <taxon>Solirubrobacterales</taxon>
        <taxon>Solirubrobacteraceae</taxon>
        <taxon>environmental samples</taxon>
    </lineage>
</organism>
<dbReference type="Gene3D" id="3.60.15.10">
    <property type="entry name" value="Ribonuclease Z/Hydroxyacylglutathione hydrolase-like"/>
    <property type="match status" value="1"/>
</dbReference>
<proteinExistence type="predicted"/>
<dbReference type="AlphaFoldDB" id="A0A6J4R8B8"/>
<evidence type="ECO:0000313" key="1">
    <source>
        <dbReference type="EMBL" id="CAA9466957.1"/>
    </source>
</evidence>
<protein>
    <recommendedName>
        <fullName evidence="2">Metallo-beta-lactamase domain-containing protein</fullName>
    </recommendedName>
</protein>
<dbReference type="EMBL" id="CADCVJ010000058">
    <property type="protein sequence ID" value="CAA9466957.1"/>
    <property type="molecule type" value="Genomic_DNA"/>
</dbReference>